<name>A0A3E1NK26_9BACT</name>
<protein>
    <submittedName>
        <fullName evidence="1">Uncharacterized protein</fullName>
    </submittedName>
</protein>
<reference evidence="1 2" key="1">
    <citation type="submission" date="2018-08" db="EMBL/GenBank/DDBJ databases">
        <title>Chitinophagaceae sp. K23C18032701, a novel bacterium isolated from forest soil.</title>
        <authorList>
            <person name="Wang C."/>
        </authorList>
    </citation>
    <scope>NUCLEOTIDE SEQUENCE [LARGE SCALE GENOMIC DNA]</scope>
    <source>
        <strain evidence="1 2">K23C18032701</strain>
    </source>
</reference>
<accession>A0A3E1NK26</accession>
<evidence type="ECO:0000313" key="2">
    <source>
        <dbReference type="Proteomes" id="UP000261284"/>
    </source>
</evidence>
<dbReference type="Proteomes" id="UP000261284">
    <property type="component" value="Unassembled WGS sequence"/>
</dbReference>
<dbReference type="AlphaFoldDB" id="A0A3E1NK26"/>
<comment type="caution">
    <text evidence="1">The sequence shown here is derived from an EMBL/GenBank/DDBJ whole genome shotgun (WGS) entry which is preliminary data.</text>
</comment>
<evidence type="ECO:0000313" key="1">
    <source>
        <dbReference type="EMBL" id="RFM28287.1"/>
    </source>
</evidence>
<organism evidence="1 2">
    <name type="scientific">Deminuibacter soli</name>
    <dbReference type="NCBI Taxonomy" id="2291815"/>
    <lineage>
        <taxon>Bacteria</taxon>
        <taxon>Pseudomonadati</taxon>
        <taxon>Bacteroidota</taxon>
        <taxon>Chitinophagia</taxon>
        <taxon>Chitinophagales</taxon>
        <taxon>Chitinophagaceae</taxon>
        <taxon>Deminuibacter</taxon>
    </lineage>
</organism>
<dbReference type="EMBL" id="QTJU01000003">
    <property type="protein sequence ID" value="RFM28287.1"/>
    <property type="molecule type" value="Genomic_DNA"/>
</dbReference>
<proteinExistence type="predicted"/>
<keyword evidence="2" id="KW-1185">Reference proteome</keyword>
<sequence>MNHILFALDYSASLKKESSHPMMPFALVIKGDEQKIQTFPDSTPELADKRFSQVIAAENPDFVVFGTDSQVTQNGLQYEAVLLKAYAKNDDEIYLLAQKYQPDAPGGHYILLGNPGFLGTEKNKFAIAQQTAGATAAEGKKHWWQRW</sequence>
<gene>
    <name evidence="1" type="ORF">DXN05_12300</name>
</gene>